<dbReference type="OMA" id="AKINCLN"/>
<sequence>MKISLTGLAASAAVLLAPTDADTAMPAFVPPSPLQPSNILRPHTRKVTRPFPGGEADVPATVSLALKKPVRYSSKDWLYAIQSLPRSKIFERIQSHLFWNTLWAAGVAALWEYYPELPEFPVLPHSIMASALALLLVFRTNASYDRFWEARKLWGTLVNKSREIAYCAATYTHPRHHKRFGNLTAAFCAALKQHLQGLDDISEIEKYFTPTEYEALKKVGSPPLAILRMLNLELRLALQGSLEPVGQTSPPPVGINVNAPQAVGVNNKESSVVEMFRQQSGQQSISLSVRPELFTNPSYRVQIEKCLGTLCDVMGACERIAKTPIPKSYSRHTSRFLTVFCTTLPFVLVTKLGLLTPLAMFVLQWGLFSIEEIGHFIEEPFDYYNKQLTLADMCATIQRDVEDILLRPADPSLDAAGIPRSGYLGNGWYSETAEDPVYGDMQRDGYVGDPVDGVAK</sequence>
<dbReference type="InterPro" id="IPR044669">
    <property type="entry name" value="YneE/VCCN1/2-like"/>
</dbReference>
<name>A0A0G4F397_VITBC</name>
<dbReference type="OrthoDB" id="1368at2759"/>
<keyword evidence="3" id="KW-1003">Cell membrane</keyword>
<evidence type="ECO:0000256" key="3">
    <source>
        <dbReference type="ARBA" id="ARBA00022475"/>
    </source>
</evidence>
<evidence type="ECO:0000313" key="9">
    <source>
        <dbReference type="EMBL" id="CEM06220.1"/>
    </source>
</evidence>
<gene>
    <name evidence="9" type="ORF">Vbra_5575</name>
</gene>
<dbReference type="PANTHER" id="PTHR33281">
    <property type="entry name" value="UPF0187 PROTEIN YNEE"/>
    <property type="match status" value="1"/>
</dbReference>
<evidence type="ECO:0000256" key="8">
    <source>
        <dbReference type="SAM" id="SignalP"/>
    </source>
</evidence>
<dbReference type="GO" id="GO:0005886">
    <property type="term" value="C:plasma membrane"/>
    <property type="evidence" value="ECO:0007669"/>
    <property type="project" value="UniProtKB-SubCell"/>
</dbReference>
<evidence type="ECO:0000256" key="7">
    <source>
        <dbReference type="ARBA" id="ARBA00023136"/>
    </source>
</evidence>
<comment type="subcellular location">
    <subcellularLocation>
        <location evidence="1">Cell membrane</location>
        <topology evidence="1">Multi-pass membrane protein</topology>
    </subcellularLocation>
</comment>
<dbReference type="PhylomeDB" id="A0A0G4F397"/>
<evidence type="ECO:0008006" key="11">
    <source>
        <dbReference type="Google" id="ProtNLM"/>
    </source>
</evidence>
<dbReference type="AlphaFoldDB" id="A0A0G4F397"/>
<dbReference type="STRING" id="1169540.A0A0G4F397"/>
<evidence type="ECO:0000256" key="4">
    <source>
        <dbReference type="ARBA" id="ARBA00022692"/>
    </source>
</evidence>
<feature type="chain" id="PRO_5005188020" description="Bestrophin homolog" evidence="8">
    <location>
        <begin position="22"/>
        <end position="456"/>
    </location>
</feature>
<keyword evidence="8" id="KW-0732">Signal</keyword>
<feature type="signal peptide" evidence="8">
    <location>
        <begin position="1"/>
        <end position="21"/>
    </location>
</feature>
<keyword evidence="5" id="KW-1133">Transmembrane helix</keyword>
<keyword evidence="2" id="KW-0813">Transport</keyword>
<protein>
    <recommendedName>
        <fullName evidence="11">Bestrophin homolog</fullName>
    </recommendedName>
</protein>
<evidence type="ECO:0000256" key="1">
    <source>
        <dbReference type="ARBA" id="ARBA00004651"/>
    </source>
</evidence>
<evidence type="ECO:0000256" key="2">
    <source>
        <dbReference type="ARBA" id="ARBA00022448"/>
    </source>
</evidence>
<dbReference type="PANTHER" id="PTHR33281:SF19">
    <property type="entry name" value="VOLTAGE-DEPENDENT ANION CHANNEL-FORMING PROTEIN YNEE"/>
    <property type="match status" value="1"/>
</dbReference>
<keyword evidence="7" id="KW-0472">Membrane</keyword>
<dbReference type="Proteomes" id="UP000041254">
    <property type="component" value="Unassembled WGS sequence"/>
</dbReference>
<keyword evidence="4" id="KW-0812">Transmembrane</keyword>
<evidence type="ECO:0000256" key="5">
    <source>
        <dbReference type="ARBA" id="ARBA00022989"/>
    </source>
</evidence>
<keyword evidence="10" id="KW-1185">Reference proteome</keyword>
<dbReference type="VEuPathDB" id="CryptoDB:Vbra_5575"/>
<evidence type="ECO:0000256" key="6">
    <source>
        <dbReference type="ARBA" id="ARBA00023065"/>
    </source>
</evidence>
<organism evidence="9 10">
    <name type="scientific">Vitrella brassicaformis (strain CCMP3155)</name>
    <dbReference type="NCBI Taxonomy" id="1169540"/>
    <lineage>
        <taxon>Eukaryota</taxon>
        <taxon>Sar</taxon>
        <taxon>Alveolata</taxon>
        <taxon>Colpodellida</taxon>
        <taxon>Vitrellaceae</taxon>
        <taxon>Vitrella</taxon>
    </lineage>
</organism>
<reference evidence="9 10" key="1">
    <citation type="submission" date="2014-11" db="EMBL/GenBank/DDBJ databases">
        <authorList>
            <person name="Zhu J."/>
            <person name="Qi W."/>
            <person name="Song R."/>
        </authorList>
    </citation>
    <scope>NUCLEOTIDE SEQUENCE [LARGE SCALE GENOMIC DNA]</scope>
</reference>
<proteinExistence type="predicted"/>
<dbReference type="Pfam" id="PF25539">
    <property type="entry name" value="Bestrophin_2"/>
    <property type="match status" value="2"/>
</dbReference>
<keyword evidence="6" id="KW-0406">Ion transport</keyword>
<evidence type="ECO:0000313" key="10">
    <source>
        <dbReference type="Proteomes" id="UP000041254"/>
    </source>
</evidence>
<accession>A0A0G4F397</accession>
<dbReference type="InParanoid" id="A0A0G4F397"/>
<dbReference type="EMBL" id="CDMY01000366">
    <property type="protein sequence ID" value="CEM06220.1"/>
    <property type="molecule type" value="Genomic_DNA"/>
</dbReference>
<dbReference type="GO" id="GO:0005254">
    <property type="term" value="F:chloride channel activity"/>
    <property type="evidence" value="ECO:0007669"/>
    <property type="project" value="InterPro"/>
</dbReference>